<evidence type="ECO:0000313" key="2">
    <source>
        <dbReference type="Proteomes" id="UP000308114"/>
    </source>
</evidence>
<dbReference type="AlphaFoldDB" id="A0A4U2Q1N8"/>
<dbReference type="Proteomes" id="UP000308114">
    <property type="component" value="Unassembled WGS sequence"/>
</dbReference>
<comment type="caution">
    <text evidence="1">The sequence shown here is derived from an EMBL/GenBank/DDBJ whole genome shotgun (WGS) entry which is preliminary data.</text>
</comment>
<proteinExistence type="predicted"/>
<dbReference type="EMBL" id="PNXQ01000005">
    <property type="protein sequence ID" value="TKH45975.1"/>
    <property type="molecule type" value="Genomic_DNA"/>
</dbReference>
<gene>
    <name evidence="1" type="ORF">C1I60_05945</name>
</gene>
<evidence type="ECO:0000313" key="1">
    <source>
        <dbReference type="EMBL" id="TKH45975.1"/>
    </source>
</evidence>
<accession>A0A4U2Q1N8</accession>
<organism evidence="1 2">
    <name type="scientific">Paenibacillus terrae</name>
    <dbReference type="NCBI Taxonomy" id="159743"/>
    <lineage>
        <taxon>Bacteria</taxon>
        <taxon>Bacillati</taxon>
        <taxon>Bacillota</taxon>
        <taxon>Bacilli</taxon>
        <taxon>Bacillales</taxon>
        <taxon>Paenibacillaceae</taxon>
        <taxon>Paenibacillus</taxon>
    </lineage>
</organism>
<protein>
    <submittedName>
        <fullName evidence="1">Uncharacterized protein</fullName>
    </submittedName>
</protein>
<name>A0A4U2Q1N8_9BACL</name>
<reference evidence="1 2" key="1">
    <citation type="submission" date="2018-01" db="EMBL/GenBank/DDBJ databases">
        <title>Bacillales members from the olive rhizosphere are effective biological control agents against Verticillium dahliae.</title>
        <authorList>
            <person name="Gomez-Lama C."/>
            <person name="Legarda G."/>
            <person name="Ruano-Rosa D."/>
            <person name="Pizarro-Tobias P."/>
            <person name="Valverde-Corredor A."/>
            <person name="Niqui J.L."/>
            <person name="Trivino J.C."/>
            <person name="Roca A."/>
            <person name="Mercado-Blanco J."/>
        </authorList>
    </citation>
    <scope>NUCLEOTIDE SEQUENCE [LARGE SCALE GENOMIC DNA]</scope>
    <source>
        <strain evidence="1 2">PIC167</strain>
    </source>
</reference>
<sequence>MQRQPQSAAKNSVYFIGMTKDTVVPSPGLLSIDSPWPYSWINRRFVLEMPMPLSMTSMRRMKMMLRQEVLDGISLFIP</sequence>